<evidence type="ECO:0008006" key="4">
    <source>
        <dbReference type="Google" id="ProtNLM"/>
    </source>
</evidence>
<evidence type="ECO:0000313" key="3">
    <source>
        <dbReference type="Proteomes" id="UP001500683"/>
    </source>
</evidence>
<sequence length="128" mass="14364">MSVNDTDEDDIPELPDPDAPPEDVEMVPLFKMGGEVYEIPRRMPAGIALEYLEKQVTKGPDAAAMWVMTEVLGEDTYQMLKDHPSLEFDQLQDVFDRLEKHVLGGKGQKAAQGHRGVRRRKGSKKSRG</sequence>
<proteinExistence type="predicted"/>
<keyword evidence="3" id="KW-1185">Reference proteome</keyword>
<gene>
    <name evidence="2" type="ORF">GCM10022214_47480</name>
</gene>
<feature type="region of interest" description="Disordered" evidence="1">
    <location>
        <begin position="103"/>
        <end position="128"/>
    </location>
</feature>
<accession>A0ABP7W7Y3</accession>
<evidence type="ECO:0000256" key="1">
    <source>
        <dbReference type="SAM" id="MobiDB-lite"/>
    </source>
</evidence>
<evidence type="ECO:0000313" key="2">
    <source>
        <dbReference type="EMBL" id="GAA4082718.1"/>
    </source>
</evidence>
<dbReference type="RefSeq" id="WP_344951448.1">
    <property type="nucleotide sequence ID" value="NZ_BAAAZG010000035.1"/>
</dbReference>
<reference evidence="3" key="1">
    <citation type="journal article" date="2019" name="Int. J. Syst. Evol. Microbiol.">
        <title>The Global Catalogue of Microorganisms (GCM) 10K type strain sequencing project: providing services to taxonomists for standard genome sequencing and annotation.</title>
        <authorList>
            <consortium name="The Broad Institute Genomics Platform"/>
            <consortium name="The Broad Institute Genome Sequencing Center for Infectious Disease"/>
            <person name="Wu L."/>
            <person name="Ma J."/>
        </authorList>
    </citation>
    <scope>NUCLEOTIDE SEQUENCE [LARGE SCALE GENOMIC DNA]</scope>
    <source>
        <strain evidence="3">JCM 16702</strain>
    </source>
</reference>
<name>A0ABP7W7Y3_9ACTN</name>
<organism evidence="2 3">
    <name type="scientific">Actinomadura miaoliensis</name>
    <dbReference type="NCBI Taxonomy" id="430685"/>
    <lineage>
        <taxon>Bacteria</taxon>
        <taxon>Bacillati</taxon>
        <taxon>Actinomycetota</taxon>
        <taxon>Actinomycetes</taxon>
        <taxon>Streptosporangiales</taxon>
        <taxon>Thermomonosporaceae</taxon>
        <taxon>Actinomadura</taxon>
    </lineage>
</organism>
<dbReference type="EMBL" id="BAAAZG010000035">
    <property type="protein sequence ID" value="GAA4082718.1"/>
    <property type="molecule type" value="Genomic_DNA"/>
</dbReference>
<feature type="compositionally biased region" description="Basic residues" evidence="1">
    <location>
        <begin position="115"/>
        <end position="128"/>
    </location>
</feature>
<dbReference type="Proteomes" id="UP001500683">
    <property type="component" value="Unassembled WGS sequence"/>
</dbReference>
<protein>
    <recommendedName>
        <fullName evidence="4">Tail assembly chaperone</fullName>
    </recommendedName>
</protein>
<comment type="caution">
    <text evidence="2">The sequence shown here is derived from an EMBL/GenBank/DDBJ whole genome shotgun (WGS) entry which is preliminary data.</text>
</comment>
<feature type="region of interest" description="Disordered" evidence="1">
    <location>
        <begin position="1"/>
        <end position="23"/>
    </location>
</feature>